<evidence type="ECO:0000313" key="2">
    <source>
        <dbReference type="EMBL" id="PWW81692.1"/>
    </source>
</evidence>
<dbReference type="OrthoDB" id="9797755at2"/>
<dbReference type="AlphaFoldDB" id="A0A317T4P5"/>
<organism evidence="2 3">
    <name type="scientific">Prosthecochloris marina</name>
    <dbReference type="NCBI Taxonomy" id="2017681"/>
    <lineage>
        <taxon>Bacteria</taxon>
        <taxon>Pseudomonadati</taxon>
        <taxon>Chlorobiota</taxon>
        <taxon>Chlorobiia</taxon>
        <taxon>Chlorobiales</taxon>
        <taxon>Chlorobiaceae</taxon>
        <taxon>Prosthecochloris</taxon>
    </lineage>
</organism>
<dbReference type="PANTHER" id="PTHR36513">
    <property type="entry name" value="ABC TRANSMEMBRANE TYPE-1 DOMAIN-CONTAINING PROTEIN"/>
    <property type="match status" value="1"/>
</dbReference>
<name>A0A317T4P5_9CHLB</name>
<evidence type="ECO:0000256" key="1">
    <source>
        <dbReference type="SAM" id="SignalP"/>
    </source>
</evidence>
<evidence type="ECO:0008006" key="4">
    <source>
        <dbReference type="Google" id="ProtNLM"/>
    </source>
</evidence>
<dbReference type="PANTHER" id="PTHR36513:SF1">
    <property type="entry name" value="TRANSMEMBRANE PROTEIN"/>
    <property type="match status" value="1"/>
</dbReference>
<feature type="chain" id="PRO_5016455226" description="Alpha/beta hydrolase" evidence="1">
    <location>
        <begin position="30"/>
        <end position="355"/>
    </location>
</feature>
<dbReference type="Proteomes" id="UP000246278">
    <property type="component" value="Unassembled WGS sequence"/>
</dbReference>
<evidence type="ECO:0000313" key="3">
    <source>
        <dbReference type="Proteomes" id="UP000246278"/>
    </source>
</evidence>
<keyword evidence="1" id="KW-0732">Signal</keyword>
<dbReference type="SUPFAM" id="SSF53474">
    <property type="entry name" value="alpha/beta-Hydrolases"/>
    <property type="match status" value="1"/>
</dbReference>
<accession>A0A317T4P5</accession>
<keyword evidence="3" id="KW-1185">Reference proteome</keyword>
<dbReference type="PROSITE" id="PS51257">
    <property type="entry name" value="PROKAR_LIPOPROTEIN"/>
    <property type="match status" value="1"/>
</dbReference>
<reference evidence="3" key="1">
    <citation type="submission" date="2017-10" db="EMBL/GenBank/DDBJ databases">
        <authorList>
            <person name="Gaisin V.A."/>
            <person name="Rysina M.S."/>
            <person name="Grouzdev D.S."/>
        </authorList>
    </citation>
    <scope>NUCLEOTIDE SEQUENCE [LARGE SCALE GENOMIC DNA]</scope>
    <source>
        <strain evidence="3">V1</strain>
    </source>
</reference>
<dbReference type="InterPro" id="IPR014586">
    <property type="entry name" value="UCP033909"/>
</dbReference>
<dbReference type="PIRSF" id="PIRSF033909">
    <property type="entry name" value="UCP033909"/>
    <property type="match status" value="1"/>
</dbReference>
<dbReference type="Pfam" id="PF05990">
    <property type="entry name" value="DUF900"/>
    <property type="match status" value="1"/>
</dbReference>
<proteinExistence type="predicted"/>
<dbReference type="InterPro" id="IPR029058">
    <property type="entry name" value="AB_hydrolase_fold"/>
</dbReference>
<protein>
    <recommendedName>
        <fullName evidence="4">Alpha/beta hydrolase</fullName>
    </recommendedName>
</protein>
<comment type="caution">
    <text evidence="2">The sequence shown here is derived from an EMBL/GenBank/DDBJ whole genome shotgun (WGS) entry which is preliminary data.</text>
</comment>
<dbReference type="Gene3D" id="3.40.50.1820">
    <property type="entry name" value="alpha/beta hydrolase"/>
    <property type="match status" value="1"/>
</dbReference>
<sequence>MVLWKRHSPGYLILLCFLLGGCASTAASALEEYPEPPVRMLFGTDRNRTDATEPGKVFGFERGDVAYGVCTVSLPFDHRIGELERPVFKEDSAEHVVLIDVCVYDRQAFFTEMQGCVNRSVDKQLLLFLHGYNMTFEKAAHNMAQIVADLGFEGCPVFYSWPSRGKVSGYPADETSVRWSKNNLKKFLEDIAVKSGSKSIYLLAHSMGNRILTDAFLELIEERQDLKRHFKALLLVAPDIDTGIFKRDIAEKLGRSGSFVTIYASSEDKALKASRRIHGFPRVGEVEGIPLIVPEIETIDATGVDTSFLGHSYFNRSRSVLSDIYYIINEDLQADERFSLEAVDTTDGFYWRFKE</sequence>
<dbReference type="EMBL" id="PDNZ01000006">
    <property type="protein sequence ID" value="PWW81692.1"/>
    <property type="molecule type" value="Genomic_DNA"/>
</dbReference>
<dbReference type="InterPro" id="IPR010297">
    <property type="entry name" value="DUF900_hydrolase"/>
</dbReference>
<feature type="signal peptide" evidence="1">
    <location>
        <begin position="1"/>
        <end position="29"/>
    </location>
</feature>
<gene>
    <name evidence="2" type="ORF">CR164_09825</name>
</gene>